<feature type="transmembrane region" description="Helical" evidence="1">
    <location>
        <begin position="20"/>
        <end position="42"/>
    </location>
</feature>
<organism evidence="3 4">
    <name type="scientific">Leptospira vanthielii serovar Holland str. Waz Holland = ATCC 700522</name>
    <dbReference type="NCBI Taxonomy" id="1218591"/>
    <lineage>
        <taxon>Bacteria</taxon>
        <taxon>Pseudomonadati</taxon>
        <taxon>Spirochaetota</taxon>
        <taxon>Spirochaetia</taxon>
        <taxon>Leptospirales</taxon>
        <taxon>Leptospiraceae</taxon>
        <taxon>Leptospira</taxon>
    </lineage>
</organism>
<dbReference type="InterPro" id="IPR005182">
    <property type="entry name" value="YdbS-like_PH"/>
</dbReference>
<dbReference type="EMBL" id="AOGY02000005">
    <property type="protein sequence ID" value="EMY71944.1"/>
    <property type="molecule type" value="Genomic_DNA"/>
</dbReference>
<dbReference type="STRING" id="1218591.LEP1GSC199_2364"/>
<keyword evidence="1" id="KW-1133">Transmembrane helix</keyword>
<protein>
    <submittedName>
        <fullName evidence="3">PH domain protein</fullName>
    </submittedName>
</protein>
<evidence type="ECO:0000313" key="4">
    <source>
        <dbReference type="Proteomes" id="UP000012227"/>
    </source>
</evidence>
<name>N1W6N6_9LEPT</name>
<dbReference type="Pfam" id="PF03703">
    <property type="entry name" value="bPH_2"/>
    <property type="match status" value="1"/>
</dbReference>
<keyword evidence="1" id="KW-0812">Transmembrane</keyword>
<accession>N1W6N6</accession>
<keyword evidence="1" id="KW-0472">Membrane</keyword>
<feature type="domain" description="YdbS-like PH" evidence="2">
    <location>
        <begin position="48"/>
        <end position="89"/>
    </location>
</feature>
<comment type="caution">
    <text evidence="3">The sequence shown here is derived from an EMBL/GenBank/DDBJ whole genome shotgun (WGS) entry which is preliminary data.</text>
</comment>
<sequence length="99" mass="11429">MGYIEENLLTDENVRFKAKISFYAFVPHLLLMIVGIGFITIIRPLISYFTTEIGVTNKRFIFKTGLISRDSLELNLTKVENVRINQSIIIPVQMKTQFC</sequence>
<dbReference type="Proteomes" id="UP000012227">
    <property type="component" value="Unassembled WGS sequence"/>
</dbReference>
<reference evidence="3 4" key="1">
    <citation type="submission" date="2013-03" db="EMBL/GenBank/DDBJ databases">
        <authorList>
            <person name="Harkins D.M."/>
            <person name="Durkin A.S."/>
            <person name="Brinkac L.M."/>
            <person name="Haft D.H."/>
            <person name="Selengut J.D."/>
            <person name="Sanka R."/>
            <person name="DePew J."/>
            <person name="Purushe J."/>
            <person name="Galloway R.L."/>
            <person name="Vinetz J.M."/>
            <person name="Sutton G.G."/>
            <person name="Nierman W.C."/>
            <person name="Fouts D.E."/>
        </authorList>
    </citation>
    <scope>NUCLEOTIDE SEQUENCE [LARGE SCALE GENOMIC DNA]</scope>
    <source>
        <strain evidence="3 4">Waz Holland</strain>
    </source>
</reference>
<evidence type="ECO:0000256" key="1">
    <source>
        <dbReference type="SAM" id="Phobius"/>
    </source>
</evidence>
<dbReference type="AlphaFoldDB" id="N1W6N6"/>
<gene>
    <name evidence="3" type="ORF">LEP1GSC199_2364</name>
</gene>
<dbReference type="RefSeq" id="WP_002975872.1">
    <property type="nucleotide sequence ID" value="NZ_AOGY02000005.1"/>
</dbReference>
<evidence type="ECO:0000313" key="3">
    <source>
        <dbReference type="EMBL" id="EMY71944.1"/>
    </source>
</evidence>
<proteinExistence type="predicted"/>
<evidence type="ECO:0000259" key="2">
    <source>
        <dbReference type="Pfam" id="PF03703"/>
    </source>
</evidence>